<protein>
    <submittedName>
        <fullName evidence="2">Gp61</fullName>
    </submittedName>
</protein>
<dbReference type="InterPro" id="IPR012337">
    <property type="entry name" value="RNaseH-like_sf"/>
</dbReference>
<reference evidence="3" key="2">
    <citation type="submission" date="2016-02" db="EMBL/GenBank/DDBJ databases">
        <title>Draft genome sequence of five rapidly growing Mycobacterium species.</title>
        <authorList>
            <person name="Katahira K."/>
            <person name="Gotou Y."/>
            <person name="Iida K."/>
            <person name="Ogura Y."/>
            <person name="Hayashi T."/>
        </authorList>
    </citation>
    <scope>NUCLEOTIDE SEQUENCE [LARGE SCALE GENOMIC DNA]</scope>
    <source>
        <strain evidence="3">JCM15298</strain>
    </source>
</reference>
<comment type="caution">
    <text evidence="2">The sequence shown here is derived from an EMBL/GenBank/DDBJ whole genome shotgun (WGS) entry which is preliminary data.</text>
</comment>
<dbReference type="SUPFAM" id="SSF53098">
    <property type="entry name" value="Ribonuclease H-like"/>
    <property type="match status" value="1"/>
</dbReference>
<feature type="domain" description="Exonuclease" evidence="1">
    <location>
        <begin position="14"/>
        <end position="193"/>
    </location>
</feature>
<sequence>MPAPARTPGGAAMTTVFLDTETLGTSRRAPIWEFAAVRVDDNGDQVASEHFQIIHDPKLIDPDLPQSFRDDYARRYNESDAVPPKLAANAIADIVRDDAVIAGSNPAFDMEKIDRLLGRCGITPSWHYHPFDVPGNAVGWLAARGQLIPRPWKSDALSRAVGINPADYDRHTAMGDVEWCWDLYIAITGGDHW</sequence>
<keyword evidence="3" id="KW-1185">Reference proteome</keyword>
<dbReference type="Proteomes" id="UP000069443">
    <property type="component" value="Unassembled WGS sequence"/>
</dbReference>
<reference evidence="3" key="1">
    <citation type="journal article" date="2016" name="Genome Announc.">
        <title>Draft Genome Sequences of Five Rapidly Growing Mycobacterium Species, M. thermoresistibile, M. fortuitum subsp. acetamidolyticum, M. canariasense, M. brisbanense, and M. novocastrense.</title>
        <authorList>
            <person name="Katahira K."/>
            <person name="Ogura Y."/>
            <person name="Gotoh Y."/>
            <person name="Hayashi T."/>
        </authorList>
    </citation>
    <scope>NUCLEOTIDE SEQUENCE [LARGE SCALE GENOMIC DNA]</scope>
    <source>
        <strain evidence="3">JCM15298</strain>
    </source>
</reference>
<gene>
    <name evidence="2" type="ORF">RMCC_1342</name>
</gene>
<dbReference type="GO" id="GO:0004527">
    <property type="term" value="F:exonuclease activity"/>
    <property type="evidence" value="ECO:0007669"/>
    <property type="project" value="UniProtKB-ARBA"/>
</dbReference>
<evidence type="ECO:0000313" key="2">
    <source>
        <dbReference type="EMBL" id="GAS94376.1"/>
    </source>
</evidence>
<dbReference type="Gene3D" id="3.30.420.10">
    <property type="entry name" value="Ribonuclease H-like superfamily/Ribonuclease H"/>
    <property type="match status" value="1"/>
</dbReference>
<organism evidence="2 3">
    <name type="scientific">Mycolicibacterium canariasense</name>
    <name type="common">Mycobacterium canariasense</name>
    <dbReference type="NCBI Taxonomy" id="228230"/>
    <lineage>
        <taxon>Bacteria</taxon>
        <taxon>Bacillati</taxon>
        <taxon>Actinomycetota</taxon>
        <taxon>Actinomycetes</taxon>
        <taxon>Mycobacteriales</taxon>
        <taxon>Mycobacteriaceae</taxon>
        <taxon>Mycolicibacterium</taxon>
    </lineage>
</organism>
<proteinExistence type="predicted"/>
<dbReference type="GO" id="GO:0003676">
    <property type="term" value="F:nucleic acid binding"/>
    <property type="evidence" value="ECO:0007669"/>
    <property type="project" value="InterPro"/>
</dbReference>
<dbReference type="AlphaFoldDB" id="A0A100WA06"/>
<dbReference type="InterPro" id="IPR013520">
    <property type="entry name" value="Ribonucl_H"/>
</dbReference>
<dbReference type="STRING" id="228230.RMCC_1342"/>
<accession>A0A100WA06</accession>
<dbReference type="InterPro" id="IPR036397">
    <property type="entry name" value="RNaseH_sf"/>
</dbReference>
<dbReference type="SMART" id="SM00479">
    <property type="entry name" value="EXOIII"/>
    <property type="match status" value="1"/>
</dbReference>
<name>A0A100WA06_MYCCR</name>
<evidence type="ECO:0000313" key="3">
    <source>
        <dbReference type="Proteomes" id="UP000069443"/>
    </source>
</evidence>
<evidence type="ECO:0000259" key="1">
    <source>
        <dbReference type="SMART" id="SM00479"/>
    </source>
</evidence>
<dbReference type="EMBL" id="BCSY01000035">
    <property type="protein sequence ID" value="GAS94376.1"/>
    <property type="molecule type" value="Genomic_DNA"/>
</dbReference>